<keyword evidence="2" id="KW-1185">Reference proteome</keyword>
<sequence length="204" mass="22407">MLNAVILAKAYSLMKRVGRKIALIIGLSFLAQTANAELPRVGSLLPAVTVERGGEIILSADEETRQPWQPLRPHSRPQLIIHVAGRLAAKQQLDPVVARLARTQWVNQQVTLTTIVNTDDSIWGSRPFVEHSIVTSKKHSPASHFILDSSGVVAHQWHLHPKSAAIIATTGQGQVIFFQQAPFSAASIEQLLNRLQQTVKSDLN</sequence>
<gene>
    <name evidence="1" type="ORF">SAMN05216522_102175</name>
</gene>
<accession>A0A1H9F5J2</accession>
<name>A0A1H9F5J2_9GAMM</name>
<evidence type="ECO:0008006" key="3">
    <source>
        <dbReference type="Google" id="ProtNLM"/>
    </source>
</evidence>
<dbReference type="Pfam" id="PF09695">
    <property type="entry name" value="YtfJ_HI0045"/>
    <property type="match status" value="1"/>
</dbReference>
<dbReference type="RefSeq" id="WP_092672939.1">
    <property type="nucleotide sequence ID" value="NZ_FOGC01000002.1"/>
</dbReference>
<reference evidence="2" key="1">
    <citation type="submission" date="2016-10" db="EMBL/GenBank/DDBJ databases">
        <authorList>
            <person name="Varghese N."/>
            <person name="Submissions S."/>
        </authorList>
    </citation>
    <scope>NUCLEOTIDE SEQUENCE [LARGE SCALE GENOMIC DNA]</scope>
    <source>
        <strain evidence="2">8N4</strain>
    </source>
</reference>
<organism evidence="1 2">
    <name type="scientific">Rosenbergiella nectarea</name>
    <dbReference type="NCBI Taxonomy" id="988801"/>
    <lineage>
        <taxon>Bacteria</taxon>
        <taxon>Pseudomonadati</taxon>
        <taxon>Pseudomonadota</taxon>
        <taxon>Gammaproteobacteria</taxon>
        <taxon>Enterobacterales</taxon>
        <taxon>Erwiniaceae</taxon>
        <taxon>Rosenbergiella</taxon>
    </lineage>
</organism>
<dbReference type="STRING" id="988801.SAMN05216522_102175"/>
<dbReference type="EMBL" id="FOGC01000002">
    <property type="protein sequence ID" value="SEQ33210.1"/>
    <property type="molecule type" value="Genomic_DNA"/>
</dbReference>
<proteinExistence type="predicted"/>
<protein>
    <recommendedName>
        <fullName evidence="3">YtfJ family protein</fullName>
    </recommendedName>
</protein>
<dbReference type="Proteomes" id="UP000242515">
    <property type="component" value="Unassembled WGS sequence"/>
</dbReference>
<evidence type="ECO:0000313" key="1">
    <source>
        <dbReference type="EMBL" id="SEQ33210.1"/>
    </source>
</evidence>
<dbReference type="OrthoDB" id="5689995at2"/>
<dbReference type="InterPro" id="IPR006513">
    <property type="entry name" value="YtfJ_HI0045"/>
</dbReference>
<dbReference type="AlphaFoldDB" id="A0A1H9F5J2"/>
<evidence type="ECO:0000313" key="2">
    <source>
        <dbReference type="Proteomes" id="UP000242515"/>
    </source>
</evidence>